<comment type="subcellular location">
    <subcellularLocation>
        <location evidence="1">Nucleus</location>
    </subcellularLocation>
</comment>
<comment type="caution">
    <text evidence="7">The sequence shown here is derived from an EMBL/GenBank/DDBJ whole genome shotgun (WGS) entry which is preliminary data.</text>
</comment>
<dbReference type="Gene3D" id="2.130.10.10">
    <property type="entry name" value="YVTN repeat-like/Quinoprotein amine dehydrogenase"/>
    <property type="match status" value="1"/>
</dbReference>
<dbReference type="InterPro" id="IPR001680">
    <property type="entry name" value="WD40_rpt"/>
</dbReference>
<evidence type="ECO:0000256" key="6">
    <source>
        <dbReference type="SAM" id="MobiDB-lite"/>
    </source>
</evidence>
<evidence type="ECO:0000313" key="8">
    <source>
        <dbReference type="Proteomes" id="UP000192247"/>
    </source>
</evidence>
<dbReference type="STRING" id="418985.A0A1V9Y270"/>
<sequence length="506" mass="55299">MSFFVRAGGRRGGGSHNVRRGKSGAKNRRKFATLPPPVKKSKKDVEISSDEEDSEDDDVASSKLDADQGVSEGQQSAASGSDSDAEETAEQKKLRLATAYLDQIRQKQDDDNADEEHKHSLIAHRLKRDLLEQSGRLYKPLARSVQVIEQDAIIYLKNQHRLPITRTVLSPDEKVIFSASKDGTLVRWSITSETGQGHRTTRVKNAHSAAVLALALSSDGRYLASGCAKNVLTIWNPDTLEKLHTFGIAQHRGKVTGSFAQKFGGWSLFVGVGSLADSVTRRESLAFRYGSHQLFSCSADRSVKVWSLDEMAYVETLVGHEDSVTCIDSFIKDRALTSGGRDGTLRLWKIPEESHLVFQGNQSSIDCCAMLNDETFVSGHDDGCVYLWKVMKKKPVASVAVAPAGQWVTAVGAVRSSDLIAAGSSCGYIVLLAAINIERGADGRCALEEVRRIPCVGFVNSLTFSASSRLLVVAVSQEHAMGRWERIKEAKNAVQIMPLTYSTGER</sequence>
<dbReference type="Proteomes" id="UP000192247">
    <property type="component" value="Unassembled WGS sequence"/>
</dbReference>
<name>A0A1V9Y270_9ACAR</name>
<dbReference type="PRINTS" id="PR00320">
    <property type="entry name" value="GPROTEINBRPT"/>
</dbReference>
<dbReference type="InterPro" id="IPR015943">
    <property type="entry name" value="WD40/YVTN_repeat-like_dom_sf"/>
</dbReference>
<feature type="repeat" description="WD" evidence="5">
    <location>
        <begin position="157"/>
        <end position="192"/>
    </location>
</feature>
<dbReference type="GO" id="GO:0032040">
    <property type="term" value="C:small-subunit processome"/>
    <property type="evidence" value="ECO:0007669"/>
    <property type="project" value="TreeGrafter"/>
</dbReference>
<gene>
    <name evidence="7" type="ORF">BIW11_05441</name>
</gene>
<reference evidence="7 8" key="1">
    <citation type="journal article" date="2017" name="Gigascience">
        <title>Draft genome of the honey bee ectoparasitic mite, Tropilaelaps mercedesae, is shaped by the parasitic life history.</title>
        <authorList>
            <person name="Dong X."/>
            <person name="Armstrong S.D."/>
            <person name="Xia D."/>
            <person name="Makepeace B.L."/>
            <person name="Darby A.C."/>
            <person name="Kadowaki T."/>
        </authorList>
    </citation>
    <scope>NUCLEOTIDE SEQUENCE [LARGE SCALE GENOMIC DNA]</scope>
    <source>
        <strain evidence="7">Wuxi-XJTLU</strain>
    </source>
</reference>
<dbReference type="PANTHER" id="PTHR19865:SF0">
    <property type="entry name" value="U3 SMALL NUCLEOLAR RNA-INTERACTING PROTEIN 2"/>
    <property type="match status" value="1"/>
</dbReference>
<evidence type="ECO:0000256" key="2">
    <source>
        <dbReference type="ARBA" id="ARBA00022574"/>
    </source>
</evidence>
<feature type="compositionally biased region" description="Basic residues" evidence="6">
    <location>
        <begin position="17"/>
        <end position="31"/>
    </location>
</feature>
<keyword evidence="2 5" id="KW-0853">WD repeat</keyword>
<dbReference type="Pfam" id="PF00400">
    <property type="entry name" value="WD40"/>
    <property type="match status" value="5"/>
</dbReference>
<dbReference type="GO" id="GO:0034511">
    <property type="term" value="F:U3 snoRNA binding"/>
    <property type="evidence" value="ECO:0007669"/>
    <property type="project" value="InterPro"/>
</dbReference>
<protein>
    <submittedName>
        <fullName evidence="7">U3 small nucleolar RNA-interacting protein 2-like</fullName>
    </submittedName>
</protein>
<dbReference type="OrthoDB" id="189968at2759"/>
<accession>A0A1V9Y270</accession>
<evidence type="ECO:0000256" key="5">
    <source>
        <dbReference type="PROSITE-ProRule" id="PRU00221"/>
    </source>
</evidence>
<evidence type="ECO:0000313" key="7">
    <source>
        <dbReference type="EMBL" id="OQR79857.1"/>
    </source>
</evidence>
<dbReference type="PANTHER" id="PTHR19865">
    <property type="entry name" value="U3 SMALL NUCLEOLAR RNA INTERACTING PROTEIN 2"/>
    <property type="match status" value="1"/>
</dbReference>
<dbReference type="InterPro" id="IPR039241">
    <property type="entry name" value="Rrp9-like"/>
</dbReference>
<dbReference type="EMBL" id="MNPL01000598">
    <property type="protein sequence ID" value="OQR79857.1"/>
    <property type="molecule type" value="Genomic_DNA"/>
</dbReference>
<dbReference type="AlphaFoldDB" id="A0A1V9Y270"/>
<dbReference type="SMART" id="SM00320">
    <property type="entry name" value="WD40"/>
    <property type="match status" value="5"/>
</dbReference>
<feature type="compositionally biased region" description="Acidic residues" evidence="6">
    <location>
        <begin position="47"/>
        <end position="59"/>
    </location>
</feature>
<dbReference type="InParanoid" id="A0A1V9Y270"/>
<dbReference type="SUPFAM" id="SSF50978">
    <property type="entry name" value="WD40 repeat-like"/>
    <property type="match status" value="1"/>
</dbReference>
<keyword evidence="8" id="KW-1185">Reference proteome</keyword>
<dbReference type="PROSITE" id="PS50294">
    <property type="entry name" value="WD_REPEATS_REGION"/>
    <property type="match status" value="2"/>
</dbReference>
<evidence type="ECO:0000256" key="3">
    <source>
        <dbReference type="ARBA" id="ARBA00022737"/>
    </source>
</evidence>
<feature type="repeat" description="WD" evidence="5">
    <location>
        <begin position="317"/>
        <end position="358"/>
    </location>
</feature>
<feature type="repeat" description="WD" evidence="5">
    <location>
        <begin position="284"/>
        <end position="316"/>
    </location>
</feature>
<feature type="repeat" description="WD" evidence="5">
    <location>
        <begin position="204"/>
        <end position="245"/>
    </location>
</feature>
<feature type="region of interest" description="Disordered" evidence="6">
    <location>
        <begin position="1"/>
        <end position="91"/>
    </location>
</feature>
<organism evidence="7 8">
    <name type="scientific">Tropilaelaps mercedesae</name>
    <dbReference type="NCBI Taxonomy" id="418985"/>
    <lineage>
        <taxon>Eukaryota</taxon>
        <taxon>Metazoa</taxon>
        <taxon>Ecdysozoa</taxon>
        <taxon>Arthropoda</taxon>
        <taxon>Chelicerata</taxon>
        <taxon>Arachnida</taxon>
        <taxon>Acari</taxon>
        <taxon>Parasitiformes</taxon>
        <taxon>Mesostigmata</taxon>
        <taxon>Gamasina</taxon>
        <taxon>Dermanyssoidea</taxon>
        <taxon>Laelapidae</taxon>
        <taxon>Tropilaelaps</taxon>
    </lineage>
</organism>
<evidence type="ECO:0000256" key="1">
    <source>
        <dbReference type="ARBA" id="ARBA00004123"/>
    </source>
</evidence>
<dbReference type="FunCoup" id="A0A1V9Y270">
    <property type="interactions" value="1294"/>
</dbReference>
<dbReference type="InterPro" id="IPR036322">
    <property type="entry name" value="WD40_repeat_dom_sf"/>
</dbReference>
<keyword evidence="3" id="KW-0677">Repeat</keyword>
<feature type="compositionally biased region" description="Low complexity" evidence="6">
    <location>
        <begin position="68"/>
        <end position="82"/>
    </location>
</feature>
<proteinExistence type="predicted"/>
<keyword evidence="4" id="KW-0539">Nucleus</keyword>
<dbReference type="PROSITE" id="PS50082">
    <property type="entry name" value="WD_REPEATS_2"/>
    <property type="match status" value="4"/>
</dbReference>
<dbReference type="InterPro" id="IPR020472">
    <property type="entry name" value="WD40_PAC1"/>
</dbReference>
<evidence type="ECO:0000256" key="4">
    <source>
        <dbReference type="ARBA" id="ARBA00023242"/>
    </source>
</evidence>